<dbReference type="Gene3D" id="3.30.1490.190">
    <property type="match status" value="1"/>
</dbReference>
<keyword evidence="5" id="KW-0805">Transcription regulation</keyword>
<keyword evidence="7" id="KW-0804">Transcription</keyword>
<comment type="caution">
    <text evidence="8">The sequence shown here is derived from an EMBL/GenBank/DDBJ whole genome shotgun (WGS) entry which is preliminary data.</text>
</comment>
<keyword evidence="4" id="KW-0479">Metal-binding</keyword>
<dbReference type="GO" id="GO:0005829">
    <property type="term" value="C:cytosol"/>
    <property type="evidence" value="ECO:0007669"/>
    <property type="project" value="TreeGrafter"/>
</dbReference>
<gene>
    <name evidence="8" type="ORF">S12H4_60494</name>
</gene>
<dbReference type="GO" id="GO:0003700">
    <property type="term" value="F:DNA-binding transcription factor activity"/>
    <property type="evidence" value="ECO:0007669"/>
    <property type="project" value="InterPro"/>
</dbReference>
<protein>
    <recommendedName>
        <fullName evidence="9">Ferric uptake regulation protein</fullName>
    </recommendedName>
</protein>
<comment type="subcellular location">
    <subcellularLocation>
        <location evidence="1">Cytoplasm</location>
    </subcellularLocation>
</comment>
<dbReference type="SUPFAM" id="SSF46785">
    <property type="entry name" value="Winged helix' DNA-binding domain"/>
    <property type="match status" value="1"/>
</dbReference>
<organism evidence="8">
    <name type="scientific">marine sediment metagenome</name>
    <dbReference type="NCBI Taxonomy" id="412755"/>
    <lineage>
        <taxon>unclassified sequences</taxon>
        <taxon>metagenomes</taxon>
        <taxon>ecological metagenomes</taxon>
    </lineage>
</organism>
<dbReference type="InterPro" id="IPR036390">
    <property type="entry name" value="WH_DNA-bd_sf"/>
</dbReference>
<keyword evidence="6" id="KW-0238">DNA-binding</keyword>
<dbReference type="PANTHER" id="PTHR33202:SF2">
    <property type="entry name" value="FERRIC UPTAKE REGULATION PROTEIN"/>
    <property type="match status" value="1"/>
</dbReference>
<evidence type="ECO:0000256" key="1">
    <source>
        <dbReference type="ARBA" id="ARBA00004496"/>
    </source>
</evidence>
<evidence type="ECO:0000256" key="3">
    <source>
        <dbReference type="ARBA" id="ARBA00022491"/>
    </source>
</evidence>
<dbReference type="InterPro" id="IPR002481">
    <property type="entry name" value="FUR"/>
</dbReference>
<proteinExistence type="predicted"/>
<evidence type="ECO:0008006" key="9">
    <source>
        <dbReference type="Google" id="ProtNLM"/>
    </source>
</evidence>
<reference evidence="8" key="1">
    <citation type="journal article" date="2014" name="Front. Microbiol.">
        <title>High frequency of phylogenetically diverse reductive dehalogenase-homologous genes in deep subseafloor sedimentary metagenomes.</title>
        <authorList>
            <person name="Kawai M."/>
            <person name="Futagami T."/>
            <person name="Toyoda A."/>
            <person name="Takaki Y."/>
            <person name="Nishi S."/>
            <person name="Hori S."/>
            <person name="Arai W."/>
            <person name="Tsubouchi T."/>
            <person name="Morono Y."/>
            <person name="Uchiyama I."/>
            <person name="Ito T."/>
            <person name="Fujiyama A."/>
            <person name="Inagaki F."/>
            <person name="Takami H."/>
        </authorList>
    </citation>
    <scope>NUCLEOTIDE SEQUENCE</scope>
    <source>
        <strain evidence="8">Expedition CK06-06</strain>
    </source>
</reference>
<dbReference type="GO" id="GO:0008270">
    <property type="term" value="F:zinc ion binding"/>
    <property type="evidence" value="ECO:0007669"/>
    <property type="project" value="TreeGrafter"/>
</dbReference>
<accession>X1VRA7</accession>
<dbReference type="GO" id="GO:0045892">
    <property type="term" value="P:negative regulation of DNA-templated transcription"/>
    <property type="evidence" value="ECO:0007669"/>
    <property type="project" value="TreeGrafter"/>
</dbReference>
<evidence type="ECO:0000256" key="5">
    <source>
        <dbReference type="ARBA" id="ARBA00023015"/>
    </source>
</evidence>
<dbReference type="Pfam" id="PF01475">
    <property type="entry name" value="FUR"/>
    <property type="match status" value="1"/>
</dbReference>
<dbReference type="GO" id="GO:1900376">
    <property type="term" value="P:regulation of secondary metabolite biosynthetic process"/>
    <property type="evidence" value="ECO:0007669"/>
    <property type="project" value="TreeGrafter"/>
</dbReference>
<sequence length="96" mass="11479">YRTLPLFEDSGIIRKALQDEDRNYYELNIRKVHHDHLICTECGKIIEFFSDKIESIQKEIYNKYNYLPSSHQLILKGVCEKCRRKQNEKNTGKSDK</sequence>
<dbReference type="GO" id="GO:0000976">
    <property type="term" value="F:transcription cis-regulatory region binding"/>
    <property type="evidence" value="ECO:0007669"/>
    <property type="project" value="TreeGrafter"/>
</dbReference>
<evidence type="ECO:0000256" key="6">
    <source>
        <dbReference type="ARBA" id="ARBA00023125"/>
    </source>
</evidence>
<dbReference type="EMBL" id="BARW01039831">
    <property type="protein sequence ID" value="GAJ22997.1"/>
    <property type="molecule type" value="Genomic_DNA"/>
</dbReference>
<feature type="non-terminal residue" evidence="8">
    <location>
        <position position="1"/>
    </location>
</feature>
<dbReference type="CDD" id="cd07153">
    <property type="entry name" value="Fur_like"/>
    <property type="match status" value="1"/>
</dbReference>
<keyword evidence="3" id="KW-0678">Repressor</keyword>
<evidence type="ECO:0000256" key="2">
    <source>
        <dbReference type="ARBA" id="ARBA00022490"/>
    </source>
</evidence>
<dbReference type="InterPro" id="IPR043135">
    <property type="entry name" value="Fur_C"/>
</dbReference>
<name>X1VRA7_9ZZZZ</name>
<evidence type="ECO:0000256" key="4">
    <source>
        <dbReference type="ARBA" id="ARBA00022723"/>
    </source>
</evidence>
<dbReference type="PANTHER" id="PTHR33202">
    <property type="entry name" value="ZINC UPTAKE REGULATION PROTEIN"/>
    <property type="match status" value="1"/>
</dbReference>
<evidence type="ECO:0000256" key="7">
    <source>
        <dbReference type="ARBA" id="ARBA00023163"/>
    </source>
</evidence>
<dbReference type="AlphaFoldDB" id="X1VRA7"/>
<keyword evidence="2" id="KW-0963">Cytoplasm</keyword>
<evidence type="ECO:0000313" key="8">
    <source>
        <dbReference type="EMBL" id="GAJ22997.1"/>
    </source>
</evidence>